<gene>
    <name evidence="1" type="ORF">FCL42_08825</name>
</gene>
<proteinExistence type="predicted"/>
<dbReference type="Proteomes" id="UP000305675">
    <property type="component" value="Unassembled WGS sequence"/>
</dbReference>
<evidence type="ECO:0000313" key="2">
    <source>
        <dbReference type="Proteomes" id="UP000305675"/>
    </source>
</evidence>
<organism evidence="1 2">
    <name type="scientific">Ferrimonas aestuarii</name>
    <dbReference type="NCBI Taxonomy" id="2569539"/>
    <lineage>
        <taxon>Bacteria</taxon>
        <taxon>Pseudomonadati</taxon>
        <taxon>Pseudomonadota</taxon>
        <taxon>Gammaproteobacteria</taxon>
        <taxon>Alteromonadales</taxon>
        <taxon>Ferrimonadaceae</taxon>
        <taxon>Ferrimonas</taxon>
    </lineage>
</organism>
<dbReference type="OrthoDB" id="6354731at2"/>
<name>A0A4U1BUI0_9GAMM</name>
<evidence type="ECO:0000313" key="1">
    <source>
        <dbReference type="EMBL" id="TKB56303.1"/>
    </source>
</evidence>
<dbReference type="RefSeq" id="WP_136863031.1">
    <property type="nucleotide sequence ID" value="NZ_SWCJ01000004.1"/>
</dbReference>
<protein>
    <submittedName>
        <fullName evidence="1">Uncharacterized protein</fullName>
    </submittedName>
</protein>
<dbReference type="EMBL" id="SWCJ01000004">
    <property type="protein sequence ID" value="TKB56303.1"/>
    <property type="molecule type" value="Genomic_DNA"/>
</dbReference>
<sequence>MSFDSELVSVVGYNRRVVESCLAILRKNKCIEFVSIDTTAAGLSIIRSHFHKMVALDDKRKLRLLRELVLEAKDSLVPIDKFKWIECSDRAIYWVWMTVAHSSYKPSPFMPCAELNVAEYELDLVSYKNHGLKMIISSSKDRFKELVRFFDRVNQPLGWKLDLIDELSREWAKIYSDKKPFSWLKEDDEEQCRWAFDYIKSYGGKQGLHQKPVLPPTQPVELKEMYLSIYAAFDAWNCIPDLKKMFAQSFNRAWQQKKLRDNRKGKKACSFVIREDAKSKLDEMAKAQGIHINQLVEKLIDDSYVQQIGSLK</sequence>
<keyword evidence="2" id="KW-1185">Reference proteome</keyword>
<comment type="caution">
    <text evidence="1">The sequence shown here is derived from an EMBL/GenBank/DDBJ whole genome shotgun (WGS) entry which is preliminary data.</text>
</comment>
<accession>A0A4U1BUI0</accession>
<dbReference type="AlphaFoldDB" id="A0A4U1BUI0"/>
<reference evidence="1 2" key="1">
    <citation type="submission" date="2019-04" db="EMBL/GenBank/DDBJ databases">
        <authorList>
            <person name="Hwang J.C."/>
        </authorList>
    </citation>
    <scope>NUCLEOTIDE SEQUENCE [LARGE SCALE GENOMIC DNA]</scope>
    <source>
        <strain evidence="1 2">IMCC35002</strain>
    </source>
</reference>